<organism evidence="6 7">
    <name type="scientific">Sedimentibacter hydroxybenzoicus DSM 7310</name>
    <dbReference type="NCBI Taxonomy" id="1123245"/>
    <lineage>
        <taxon>Bacteria</taxon>
        <taxon>Bacillati</taxon>
        <taxon>Bacillota</taxon>
        <taxon>Tissierellia</taxon>
        <taxon>Sedimentibacter</taxon>
    </lineage>
</organism>
<comment type="caution">
    <text evidence="6">The sequence shown here is derived from an EMBL/GenBank/DDBJ whole genome shotgun (WGS) entry which is preliminary data.</text>
</comment>
<dbReference type="PANTHER" id="PTHR35798">
    <property type="entry name" value="CELL DIVISION PROTEIN SEPF"/>
    <property type="match status" value="1"/>
</dbReference>
<dbReference type="RefSeq" id="WP_179237810.1">
    <property type="nucleotide sequence ID" value="NZ_JACBNQ010000007.1"/>
</dbReference>
<evidence type="ECO:0000256" key="2">
    <source>
        <dbReference type="ARBA" id="ARBA00023210"/>
    </source>
</evidence>
<evidence type="ECO:0000313" key="6">
    <source>
        <dbReference type="EMBL" id="NYB74120.1"/>
    </source>
</evidence>
<dbReference type="InterPro" id="IPR023052">
    <property type="entry name" value="Cell_div_SepF"/>
</dbReference>
<keyword evidence="3 5" id="KW-0131">Cell cycle</keyword>
<dbReference type="GO" id="GO:0005737">
    <property type="term" value="C:cytoplasm"/>
    <property type="evidence" value="ECO:0007669"/>
    <property type="project" value="UniProtKB-SubCell"/>
</dbReference>
<keyword evidence="7" id="KW-1185">Reference proteome</keyword>
<comment type="function">
    <text evidence="4 5">Cell division protein that is part of the divisome complex and is recruited early to the Z-ring. Probably stimulates Z-ring formation, perhaps through the cross-linking of FtsZ protofilaments. Its function overlaps with FtsA.</text>
</comment>
<evidence type="ECO:0000256" key="4">
    <source>
        <dbReference type="ARBA" id="ARBA00044936"/>
    </source>
</evidence>
<accession>A0A974BK39</accession>
<keyword evidence="5" id="KW-0963">Cytoplasm</keyword>
<comment type="subunit">
    <text evidence="5">Homodimer. Interacts with FtsZ.</text>
</comment>
<comment type="subcellular location">
    <subcellularLocation>
        <location evidence="5">Cytoplasm</location>
    </subcellularLocation>
    <text evidence="5">Localizes to the division site, in a FtsZ-dependent manner.</text>
</comment>
<comment type="similarity">
    <text evidence="5">Belongs to the SepF family.</text>
</comment>
<evidence type="ECO:0000313" key="7">
    <source>
        <dbReference type="Proteomes" id="UP000611629"/>
    </source>
</evidence>
<dbReference type="InterPro" id="IPR038594">
    <property type="entry name" value="SepF-like_sf"/>
</dbReference>
<dbReference type="EMBL" id="JACBNQ010000007">
    <property type="protein sequence ID" value="NYB74120.1"/>
    <property type="molecule type" value="Genomic_DNA"/>
</dbReference>
<dbReference type="GO" id="GO:0043093">
    <property type="term" value="P:FtsZ-dependent cytokinesis"/>
    <property type="evidence" value="ECO:0007669"/>
    <property type="project" value="UniProtKB-UniRule"/>
</dbReference>
<dbReference type="PANTHER" id="PTHR35798:SF1">
    <property type="entry name" value="CELL DIVISION PROTEIN SEPF"/>
    <property type="match status" value="1"/>
</dbReference>
<dbReference type="InterPro" id="IPR007561">
    <property type="entry name" value="Cell_div_SepF/SepF-rel"/>
</dbReference>
<evidence type="ECO:0000256" key="3">
    <source>
        <dbReference type="ARBA" id="ARBA00023306"/>
    </source>
</evidence>
<reference evidence="6" key="1">
    <citation type="submission" date="2020-07" db="EMBL/GenBank/DDBJ databases">
        <title>Genomic analysis of a strain of Sedimentibacter Hydroxybenzoicus DSM7310.</title>
        <authorList>
            <person name="Ma S."/>
        </authorList>
    </citation>
    <scope>NUCLEOTIDE SEQUENCE</scope>
    <source>
        <strain evidence="6">DSM 7310</strain>
    </source>
</reference>
<proteinExistence type="inferred from homology"/>
<keyword evidence="2 5" id="KW-0717">Septation</keyword>
<dbReference type="Gene3D" id="3.30.110.150">
    <property type="entry name" value="SepF-like protein"/>
    <property type="match status" value="1"/>
</dbReference>
<evidence type="ECO:0000256" key="1">
    <source>
        <dbReference type="ARBA" id="ARBA00022618"/>
    </source>
</evidence>
<keyword evidence="1 5" id="KW-0132">Cell division</keyword>
<dbReference type="AlphaFoldDB" id="A0A974BK39"/>
<dbReference type="HAMAP" id="MF_01197">
    <property type="entry name" value="SepF"/>
    <property type="match status" value="1"/>
</dbReference>
<dbReference type="Pfam" id="PF04472">
    <property type="entry name" value="SepF"/>
    <property type="match status" value="1"/>
</dbReference>
<gene>
    <name evidence="5" type="primary">sepF</name>
    <name evidence="6" type="ORF">HZF24_08185</name>
</gene>
<protein>
    <recommendedName>
        <fullName evidence="5">Cell division protein SepF</fullName>
    </recommendedName>
</protein>
<dbReference type="GO" id="GO:0000917">
    <property type="term" value="P:division septum assembly"/>
    <property type="evidence" value="ECO:0007669"/>
    <property type="project" value="UniProtKB-KW"/>
</dbReference>
<name>A0A974BK39_SEDHY</name>
<evidence type="ECO:0000256" key="5">
    <source>
        <dbReference type="HAMAP-Rule" id="MF_01197"/>
    </source>
</evidence>
<dbReference type="Proteomes" id="UP000611629">
    <property type="component" value="Unassembled WGS sequence"/>
</dbReference>
<sequence>MGVMEKVKDFIGITDLDEDYEEEDVVEDNGSSIGRMETFSRKSNVIKVHSNTDMKVFICEPNKYEDCTKAVDEIKNRKVVVLNIEGMELEDQKQIFEFIKGAVYALEASIQKISNGIFVLAPCNVQIDGRLSDRYERNFYFK</sequence>